<sequence length="331" mass="36747">MDFATRKPLYEQIEQERATKVVSYVTGDRRGAETQIGADCIDLFVDVLDEIGPTERISLLLHTNGGNTAAAWRLVNLIKTFCDELEVLIPYKAMSAGTLISLGAHRIVMTKQAALGPIDPSLTHPLGPQIPNGNQLARIPVSVEAVRGYIDAAQHDLAIKDDEVLGSILNELSNKVHPLVLGEIFRSRTQIRFLAEKLLNEHVSDADKRKEIVDFLCADSGSHDYTINRREGLALGLNIEKPSADFYSRLKDIHKSYSAQMKLAEPYDPNTMVPANTTSQYQMVRGIIESVGSGSFGFISEGQMARQTIDTPQGPQEQIEDRRTFEGWRQL</sequence>
<evidence type="ECO:0000256" key="1">
    <source>
        <dbReference type="SAM" id="MobiDB-lite"/>
    </source>
</evidence>
<evidence type="ECO:0008006" key="4">
    <source>
        <dbReference type="Google" id="ProtNLM"/>
    </source>
</evidence>
<gene>
    <name evidence="2" type="ORF">ACFQFQ_07330</name>
</gene>
<dbReference type="SUPFAM" id="SSF52096">
    <property type="entry name" value="ClpP/crotonase"/>
    <property type="match status" value="1"/>
</dbReference>
<dbReference type="PANTHER" id="PTHR35984">
    <property type="entry name" value="PERIPLASMIC SERINE PROTEASE"/>
    <property type="match status" value="1"/>
</dbReference>
<feature type="region of interest" description="Disordered" evidence="1">
    <location>
        <begin position="307"/>
        <end position="331"/>
    </location>
</feature>
<dbReference type="Proteomes" id="UP001596353">
    <property type="component" value="Unassembled WGS sequence"/>
</dbReference>
<feature type="compositionally biased region" description="Polar residues" evidence="1">
    <location>
        <begin position="307"/>
        <end position="316"/>
    </location>
</feature>
<dbReference type="InterPro" id="IPR029045">
    <property type="entry name" value="ClpP/crotonase-like_dom_sf"/>
</dbReference>
<evidence type="ECO:0000313" key="3">
    <source>
        <dbReference type="Proteomes" id="UP001596353"/>
    </source>
</evidence>
<feature type="compositionally biased region" description="Basic and acidic residues" evidence="1">
    <location>
        <begin position="319"/>
        <end position="331"/>
    </location>
</feature>
<dbReference type="Gene3D" id="3.90.226.10">
    <property type="entry name" value="2-enoyl-CoA Hydratase, Chain A, domain 1"/>
    <property type="match status" value="1"/>
</dbReference>
<dbReference type="EMBL" id="JBHSWG010000001">
    <property type="protein sequence ID" value="MFC6759346.1"/>
    <property type="molecule type" value="Genomic_DNA"/>
</dbReference>
<proteinExistence type="predicted"/>
<dbReference type="Pfam" id="PF01972">
    <property type="entry name" value="SDH_protease"/>
    <property type="match status" value="1"/>
</dbReference>
<dbReference type="PANTHER" id="PTHR35984:SF1">
    <property type="entry name" value="PERIPLASMIC SERINE PROTEASE"/>
    <property type="match status" value="1"/>
</dbReference>
<dbReference type="InterPro" id="IPR002825">
    <property type="entry name" value="Pept_S49_ser-pept_pro"/>
</dbReference>
<name>A0ABW2B276_9RHOB</name>
<reference evidence="3" key="1">
    <citation type="journal article" date="2019" name="Int. J. Syst. Evol. Microbiol.">
        <title>The Global Catalogue of Microorganisms (GCM) 10K type strain sequencing project: providing services to taxonomists for standard genome sequencing and annotation.</title>
        <authorList>
            <consortium name="The Broad Institute Genomics Platform"/>
            <consortium name="The Broad Institute Genome Sequencing Center for Infectious Disease"/>
            <person name="Wu L."/>
            <person name="Ma J."/>
        </authorList>
    </citation>
    <scope>NUCLEOTIDE SEQUENCE [LARGE SCALE GENOMIC DNA]</scope>
    <source>
        <strain evidence="3">CCUG 66188</strain>
    </source>
</reference>
<keyword evidence="3" id="KW-1185">Reference proteome</keyword>
<protein>
    <recommendedName>
        <fullName evidence="4">Serine protease</fullName>
    </recommendedName>
</protein>
<organism evidence="2 3">
    <name type="scientific">Sulfitobacter porphyrae</name>
    <dbReference type="NCBI Taxonomy" id="1246864"/>
    <lineage>
        <taxon>Bacteria</taxon>
        <taxon>Pseudomonadati</taxon>
        <taxon>Pseudomonadota</taxon>
        <taxon>Alphaproteobacteria</taxon>
        <taxon>Rhodobacterales</taxon>
        <taxon>Roseobacteraceae</taxon>
        <taxon>Sulfitobacter</taxon>
    </lineage>
</organism>
<comment type="caution">
    <text evidence="2">The sequence shown here is derived from an EMBL/GenBank/DDBJ whole genome shotgun (WGS) entry which is preliminary data.</text>
</comment>
<accession>A0ABW2B276</accession>
<evidence type="ECO:0000313" key="2">
    <source>
        <dbReference type="EMBL" id="MFC6759346.1"/>
    </source>
</evidence>